<protein>
    <submittedName>
        <fullName evidence="5">Glycerate kinase</fullName>
    </submittedName>
</protein>
<dbReference type="PIRSF" id="PIRSF006078">
    <property type="entry name" value="GlxK"/>
    <property type="match status" value="1"/>
</dbReference>
<comment type="caution">
    <text evidence="5">The sequence shown here is derived from an EMBL/GenBank/DDBJ whole genome shotgun (WGS) entry which is preliminary data.</text>
</comment>
<dbReference type="RefSeq" id="WP_025863966.1">
    <property type="nucleotide sequence ID" value="NZ_BLAX01000001.1"/>
</dbReference>
<dbReference type="InterPro" id="IPR004381">
    <property type="entry name" value="Glycerate_kinase"/>
</dbReference>
<name>A0A5M4B1R3_9BACT</name>
<evidence type="ECO:0000313" key="5">
    <source>
        <dbReference type="EMBL" id="GET34102.1"/>
    </source>
</evidence>
<dbReference type="InterPro" id="IPR018197">
    <property type="entry name" value="Glycerate_kinase_RE-like"/>
</dbReference>
<dbReference type="AlphaFoldDB" id="A0A5M4B1R3"/>
<dbReference type="PANTHER" id="PTHR21599:SF0">
    <property type="entry name" value="GLYCERATE KINASE"/>
    <property type="match status" value="1"/>
</dbReference>
<gene>
    <name evidence="5" type="ORF">PbJCM13498_29650</name>
</gene>
<dbReference type="GO" id="GO:0031388">
    <property type="term" value="P:organic acid phosphorylation"/>
    <property type="evidence" value="ECO:0007669"/>
    <property type="project" value="UniProtKB-UniRule"/>
</dbReference>
<keyword evidence="2 4" id="KW-0808">Transferase</keyword>
<dbReference type="Pfam" id="PF02595">
    <property type="entry name" value="Gly_kinase"/>
    <property type="match status" value="1"/>
</dbReference>
<dbReference type="SUPFAM" id="SSF110738">
    <property type="entry name" value="Glycerate kinase I"/>
    <property type="match status" value="1"/>
</dbReference>
<evidence type="ECO:0000256" key="3">
    <source>
        <dbReference type="ARBA" id="ARBA00022777"/>
    </source>
</evidence>
<sequence length="373" mass="40328">MRILVATDKFKGSLTAVEACNAVKEGVINVLPSAEVDMLPLADGGDGTLETIESKLHFKRIYLEVTGPLFKKVEAWYGLQDDTAYIEMASASGLLLLKDEEQHAPSATTLGTGEMIVDALQRGARKIYLFVGGSATNDCGLGVAQAVGYRFLDENNNELQPVGSSLKKIVSISGTAHAGIADTEFILVTDVENPLYGPNGAAHVFAQQKGANPEEIEMLDRGLKHFSEMIKQEWKFDVANIPGAGAAGGLGAGAMIFLNAKPQKGITTIMEILHFDELLQQADMLISGEGKFDKQTLEGKVVKGTMERAQEFHKPFGVVCGISELAPDEINDLPIIAVEAIKNEETTFEDAMQNAYALLVARTERLVKTMLRR</sequence>
<comment type="similarity">
    <text evidence="1 4">Belongs to the glycerate kinase type-1 family.</text>
</comment>
<evidence type="ECO:0000256" key="2">
    <source>
        <dbReference type="ARBA" id="ARBA00022679"/>
    </source>
</evidence>
<dbReference type="EMBL" id="BLAX01000001">
    <property type="protein sequence ID" value="GET34102.1"/>
    <property type="molecule type" value="Genomic_DNA"/>
</dbReference>
<evidence type="ECO:0000256" key="1">
    <source>
        <dbReference type="ARBA" id="ARBA00006284"/>
    </source>
</evidence>
<organism evidence="5 6">
    <name type="scientific">Prolixibacter bellariivorans</name>
    <dbReference type="NCBI Taxonomy" id="314319"/>
    <lineage>
        <taxon>Bacteria</taxon>
        <taxon>Pseudomonadati</taxon>
        <taxon>Bacteroidota</taxon>
        <taxon>Bacteroidia</taxon>
        <taxon>Marinilabiliales</taxon>
        <taxon>Prolixibacteraceae</taxon>
        <taxon>Prolixibacter</taxon>
    </lineage>
</organism>
<dbReference type="GO" id="GO:0008887">
    <property type="term" value="F:glycerate kinase activity"/>
    <property type="evidence" value="ECO:0007669"/>
    <property type="project" value="UniProtKB-UniRule"/>
</dbReference>
<dbReference type="Gene3D" id="3.90.1510.10">
    <property type="entry name" value="Glycerate kinase, domain 2"/>
    <property type="match status" value="1"/>
</dbReference>
<dbReference type="InterPro" id="IPR018193">
    <property type="entry name" value="Glyc_kinase_flavodox-like_fold"/>
</dbReference>
<accession>A0A5M4B1R3</accession>
<dbReference type="InterPro" id="IPR036129">
    <property type="entry name" value="Glycerate_kinase_sf"/>
</dbReference>
<keyword evidence="3 4" id="KW-0418">Kinase</keyword>
<evidence type="ECO:0000313" key="6">
    <source>
        <dbReference type="Proteomes" id="UP000391834"/>
    </source>
</evidence>
<evidence type="ECO:0000256" key="4">
    <source>
        <dbReference type="PIRNR" id="PIRNR006078"/>
    </source>
</evidence>
<reference evidence="5 6" key="1">
    <citation type="submission" date="2019-10" db="EMBL/GenBank/DDBJ databases">
        <title>Prolixibacter strains distinguished by the presence of nitrate reductase genes were adept at nitrate-dependent anaerobic corrosion of metallic iron and carbon steel.</title>
        <authorList>
            <person name="Iino T."/>
            <person name="Shono N."/>
            <person name="Ito K."/>
            <person name="Nakamura R."/>
            <person name="Sueoka K."/>
            <person name="Harayama S."/>
            <person name="Ohkuma M."/>
        </authorList>
    </citation>
    <scope>NUCLEOTIDE SEQUENCE [LARGE SCALE GENOMIC DNA]</scope>
    <source>
        <strain evidence="5 6">JCM 13498</strain>
    </source>
</reference>
<dbReference type="Gene3D" id="3.40.50.10350">
    <property type="entry name" value="Glycerate kinase, domain 1"/>
    <property type="match status" value="1"/>
</dbReference>
<dbReference type="PANTHER" id="PTHR21599">
    <property type="entry name" value="GLYCERATE KINASE"/>
    <property type="match status" value="1"/>
</dbReference>
<keyword evidence="6" id="KW-1185">Reference proteome</keyword>
<proteinExistence type="inferred from homology"/>
<dbReference type="Proteomes" id="UP000391834">
    <property type="component" value="Unassembled WGS sequence"/>
</dbReference>
<dbReference type="NCBIfam" id="TIGR00045">
    <property type="entry name" value="glycerate kinase"/>
    <property type="match status" value="1"/>
</dbReference>
<dbReference type="OrthoDB" id="9774290at2"/>